<dbReference type="SMART" id="SM00530">
    <property type="entry name" value="HTH_XRE"/>
    <property type="match status" value="1"/>
</dbReference>
<dbReference type="RefSeq" id="WP_203759101.1">
    <property type="nucleotide sequence ID" value="NZ_BAABFG010000005.1"/>
</dbReference>
<organism evidence="3 4">
    <name type="scientific">Actinoplanes octamycinicus</name>
    <dbReference type="NCBI Taxonomy" id="135948"/>
    <lineage>
        <taxon>Bacteria</taxon>
        <taxon>Bacillati</taxon>
        <taxon>Actinomycetota</taxon>
        <taxon>Actinomycetes</taxon>
        <taxon>Micromonosporales</taxon>
        <taxon>Micromonosporaceae</taxon>
        <taxon>Actinoplanes</taxon>
    </lineage>
</organism>
<dbReference type="PROSITE" id="PS50943">
    <property type="entry name" value="HTH_CROC1"/>
    <property type="match status" value="1"/>
</dbReference>
<dbReference type="AlphaFoldDB" id="A0A7W7M6P0"/>
<protein>
    <submittedName>
        <fullName evidence="3">Transcriptional regulator with XRE-family HTH domain</fullName>
    </submittedName>
</protein>
<keyword evidence="4" id="KW-1185">Reference proteome</keyword>
<sequence length="99" mass="10244">MHELDETPVSESFPYNATALGQAVAAARQAAGLTLDGLAQRSGVSRRMIVDIEQGRKSCTVKTLHAIAHAVSVPLGTLADSACGHELKPAPSTTAPEGH</sequence>
<dbReference type="Proteomes" id="UP000546162">
    <property type="component" value="Unassembled WGS sequence"/>
</dbReference>
<evidence type="ECO:0000313" key="3">
    <source>
        <dbReference type="EMBL" id="MBB4739037.1"/>
    </source>
</evidence>
<evidence type="ECO:0000256" key="1">
    <source>
        <dbReference type="ARBA" id="ARBA00023125"/>
    </source>
</evidence>
<dbReference type="PANTHER" id="PTHR46797:SF1">
    <property type="entry name" value="METHYLPHOSPHONATE SYNTHASE"/>
    <property type="match status" value="1"/>
</dbReference>
<dbReference type="Pfam" id="PF13560">
    <property type="entry name" value="HTH_31"/>
    <property type="match status" value="1"/>
</dbReference>
<evidence type="ECO:0000259" key="2">
    <source>
        <dbReference type="PROSITE" id="PS50943"/>
    </source>
</evidence>
<dbReference type="EMBL" id="JACHNB010000001">
    <property type="protein sequence ID" value="MBB4739037.1"/>
    <property type="molecule type" value="Genomic_DNA"/>
</dbReference>
<feature type="domain" description="HTH cro/C1-type" evidence="2">
    <location>
        <begin position="24"/>
        <end position="78"/>
    </location>
</feature>
<proteinExistence type="predicted"/>
<dbReference type="PANTHER" id="PTHR46797">
    <property type="entry name" value="HTH-TYPE TRANSCRIPTIONAL REGULATOR"/>
    <property type="match status" value="1"/>
</dbReference>
<comment type="caution">
    <text evidence="3">The sequence shown here is derived from an EMBL/GenBank/DDBJ whole genome shotgun (WGS) entry which is preliminary data.</text>
</comment>
<keyword evidence="1" id="KW-0238">DNA-binding</keyword>
<dbReference type="InterPro" id="IPR050807">
    <property type="entry name" value="TransReg_Diox_bact_type"/>
</dbReference>
<dbReference type="SUPFAM" id="SSF47413">
    <property type="entry name" value="lambda repressor-like DNA-binding domains"/>
    <property type="match status" value="1"/>
</dbReference>
<dbReference type="GO" id="GO:0003700">
    <property type="term" value="F:DNA-binding transcription factor activity"/>
    <property type="evidence" value="ECO:0007669"/>
    <property type="project" value="TreeGrafter"/>
</dbReference>
<evidence type="ECO:0000313" key="4">
    <source>
        <dbReference type="Proteomes" id="UP000546162"/>
    </source>
</evidence>
<dbReference type="GO" id="GO:0003677">
    <property type="term" value="F:DNA binding"/>
    <property type="evidence" value="ECO:0007669"/>
    <property type="project" value="UniProtKB-KW"/>
</dbReference>
<dbReference type="CDD" id="cd00093">
    <property type="entry name" value="HTH_XRE"/>
    <property type="match status" value="1"/>
</dbReference>
<name>A0A7W7M6P0_9ACTN</name>
<dbReference type="InterPro" id="IPR010982">
    <property type="entry name" value="Lambda_DNA-bd_dom_sf"/>
</dbReference>
<reference evidence="3 4" key="1">
    <citation type="submission" date="2020-08" db="EMBL/GenBank/DDBJ databases">
        <title>Sequencing the genomes of 1000 actinobacteria strains.</title>
        <authorList>
            <person name="Klenk H.-P."/>
        </authorList>
    </citation>
    <scope>NUCLEOTIDE SEQUENCE [LARGE SCALE GENOMIC DNA]</scope>
    <source>
        <strain evidence="3 4">DSM 45809</strain>
    </source>
</reference>
<dbReference type="GO" id="GO:0005829">
    <property type="term" value="C:cytosol"/>
    <property type="evidence" value="ECO:0007669"/>
    <property type="project" value="TreeGrafter"/>
</dbReference>
<gene>
    <name evidence="3" type="ORF">BJY16_002496</name>
</gene>
<accession>A0A7W7M6P0</accession>
<dbReference type="Gene3D" id="1.10.260.40">
    <property type="entry name" value="lambda repressor-like DNA-binding domains"/>
    <property type="match status" value="1"/>
</dbReference>
<dbReference type="InterPro" id="IPR001387">
    <property type="entry name" value="Cro/C1-type_HTH"/>
</dbReference>